<dbReference type="Pfam" id="PF00146">
    <property type="entry name" value="NADHdh"/>
    <property type="match status" value="1"/>
</dbReference>
<dbReference type="EC" id="7.1.1.-" evidence="5"/>
<keyword evidence="2 5" id="KW-0812">Transmembrane</keyword>
<protein>
    <recommendedName>
        <fullName evidence="5">NADH-quinone oxidoreductase subunit H</fullName>
        <ecNumber evidence="5">7.1.1.-</ecNumber>
    </recommendedName>
    <alternativeName>
        <fullName evidence="5">NADH dehydrogenase I subunit H</fullName>
    </alternativeName>
    <alternativeName>
        <fullName evidence="5">NDH-1 subunit H</fullName>
    </alternativeName>
</protein>
<comment type="catalytic activity">
    <reaction evidence="5">
        <text>a quinone + NADH + 5 H(+)(in) = a quinol + NAD(+) + 4 H(+)(out)</text>
        <dbReference type="Rhea" id="RHEA:57888"/>
        <dbReference type="ChEBI" id="CHEBI:15378"/>
        <dbReference type="ChEBI" id="CHEBI:24646"/>
        <dbReference type="ChEBI" id="CHEBI:57540"/>
        <dbReference type="ChEBI" id="CHEBI:57945"/>
        <dbReference type="ChEBI" id="CHEBI:132124"/>
    </reaction>
</comment>
<feature type="transmembrane region" description="Helical" evidence="5">
    <location>
        <begin position="294"/>
        <end position="314"/>
    </location>
</feature>
<feature type="transmembrane region" description="Helical" evidence="5">
    <location>
        <begin position="134"/>
        <end position="155"/>
    </location>
</feature>
<feature type="compositionally biased region" description="Basic residues" evidence="7">
    <location>
        <begin position="416"/>
        <end position="426"/>
    </location>
</feature>
<evidence type="ECO:0000256" key="6">
    <source>
        <dbReference type="RuleBase" id="RU000471"/>
    </source>
</evidence>
<feature type="region of interest" description="Disordered" evidence="7">
    <location>
        <begin position="410"/>
        <end position="443"/>
    </location>
</feature>
<accession>A0ABS4PN58</accession>
<name>A0ABS4PN58_9PSEU</name>
<dbReference type="InterPro" id="IPR018086">
    <property type="entry name" value="NADH_UbQ_OxRdtase_su1_CS"/>
</dbReference>
<dbReference type="Proteomes" id="UP000741013">
    <property type="component" value="Unassembled WGS sequence"/>
</dbReference>
<comment type="subunit">
    <text evidence="5">NDH-1 is composed of 14 different subunits. Subunits NuoA, H, J, K, L, M, N constitute the membrane sector of the complex.</text>
</comment>
<keyword evidence="4 5" id="KW-0472">Membrane</keyword>
<evidence type="ECO:0000256" key="4">
    <source>
        <dbReference type="ARBA" id="ARBA00023136"/>
    </source>
</evidence>
<keyword evidence="5" id="KW-0874">Quinone</keyword>
<comment type="subcellular location">
    <subcellularLocation>
        <location evidence="5 6">Cell membrane</location>
        <topology evidence="5 6">Multi-pass membrane protein</topology>
    </subcellularLocation>
    <subcellularLocation>
        <location evidence="1">Membrane</location>
        <topology evidence="1">Multi-pass membrane protein</topology>
    </subcellularLocation>
</comment>
<gene>
    <name evidence="5" type="primary">nuoH</name>
    <name evidence="8" type="ORF">JOM49_001820</name>
</gene>
<comment type="function">
    <text evidence="5">NDH-1 shuttles electrons from NADH, via FMN and iron-sulfur (Fe-S) centers, to quinones in the respiratory chain. The immediate electron acceptor for the enzyme in this species is believed to be ubiquinone. Couples the redox reaction to proton translocation (for every two electrons transferred, four hydrogen ions are translocated across the cytoplasmic membrane), and thus conserves the redox energy in a proton gradient. This subunit may bind ubiquinone.</text>
</comment>
<feature type="transmembrane region" description="Helical" evidence="5">
    <location>
        <begin position="262"/>
        <end position="282"/>
    </location>
</feature>
<keyword evidence="9" id="KW-1185">Reference proteome</keyword>
<evidence type="ECO:0000256" key="2">
    <source>
        <dbReference type="ARBA" id="ARBA00022692"/>
    </source>
</evidence>
<feature type="transmembrane region" description="Helical" evidence="5">
    <location>
        <begin position="22"/>
        <end position="46"/>
    </location>
</feature>
<dbReference type="PANTHER" id="PTHR11432">
    <property type="entry name" value="NADH DEHYDROGENASE SUBUNIT 1"/>
    <property type="match status" value="1"/>
</dbReference>
<dbReference type="NCBIfam" id="NF004743">
    <property type="entry name" value="PRK06076.1-4"/>
    <property type="match status" value="1"/>
</dbReference>
<reference evidence="8 9" key="1">
    <citation type="submission" date="2021-03" db="EMBL/GenBank/DDBJ databases">
        <title>Sequencing the genomes of 1000 actinobacteria strains.</title>
        <authorList>
            <person name="Klenk H.-P."/>
        </authorList>
    </citation>
    <scope>NUCLEOTIDE SEQUENCE [LARGE SCALE GENOMIC DNA]</scope>
    <source>
        <strain evidence="8 9">DSM 45510</strain>
    </source>
</reference>
<dbReference type="InterPro" id="IPR001694">
    <property type="entry name" value="NADH_UbQ_OxRdtase_su1/FPO"/>
</dbReference>
<keyword evidence="5 6" id="KW-0520">NAD</keyword>
<feature type="transmembrane region" description="Helical" evidence="5">
    <location>
        <begin position="207"/>
        <end position="225"/>
    </location>
</feature>
<dbReference type="RefSeq" id="WP_209663883.1">
    <property type="nucleotide sequence ID" value="NZ_JAGGMS010000001.1"/>
</dbReference>
<feature type="transmembrane region" description="Helical" evidence="5">
    <location>
        <begin position="358"/>
        <end position="381"/>
    </location>
</feature>
<sequence>MTPFLTQAQELTRAEILADDPWWLVLIKAVAILLIGPILTIFLIVWERKAVGRMQNRPGPNRVGPGGYLQSLADAIKLPFKEQIIPDTADRKVYFLAPVLSAVPALVGLSAIPFGPEVSIFGERTLLQLVDLPVGVLVILACSSIGVYGIVLAGWSSGSPYPLLGGLRSAAQVISYEIAMGLSIVGVILYAQSMSTADIVASQASGWYFYLLFPSFVIYLISMVGETNRAPFDLPEAESELVGGFHTEYSSMKFAMFFLAEYVNMVIVSAFATTLFLGGWLFPFVGADHALNSGWLPVIWFMAKMFVLLFGFIWLRGTLPRYRYDQFMRLGWKVLVPLNLVWIVMIATIRAIRTTDEVPLGVWIAVGAVVVLVLVVIAFMVPEKELRDADSVPVTGSDYPLPPLDLKVPETTPRQRALKARARTAKKQPAAVSAGRENTDGDI</sequence>
<organism evidence="8 9">
    <name type="scientific">Amycolatopsis magusensis</name>
    <dbReference type="NCBI Taxonomy" id="882444"/>
    <lineage>
        <taxon>Bacteria</taxon>
        <taxon>Bacillati</taxon>
        <taxon>Actinomycetota</taxon>
        <taxon>Actinomycetes</taxon>
        <taxon>Pseudonocardiales</taxon>
        <taxon>Pseudonocardiaceae</taxon>
        <taxon>Amycolatopsis</taxon>
    </lineage>
</organism>
<evidence type="ECO:0000313" key="9">
    <source>
        <dbReference type="Proteomes" id="UP000741013"/>
    </source>
</evidence>
<evidence type="ECO:0000256" key="7">
    <source>
        <dbReference type="SAM" id="MobiDB-lite"/>
    </source>
</evidence>
<feature type="transmembrane region" description="Helical" evidence="5">
    <location>
        <begin position="334"/>
        <end position="352"/>
    </location>
</feature>
<dbReference type="EMBL" id="JAGGMS010000001">
    <property type="protein sequence ID" value="MBP2180294.1"/>
    <property type="molecule type" value="Genomic_DNA"/>
</dbReference>
<dbReference type="PANTHER" id="PTHR11432:SF3">
    <property type="entry name" value="NADH-UBIQUINONE OXIDOREDUCTASE CHAIN 1"/>
    <property type="match status" value="1"/>
</dbReference>
<dbReference type="PROSITE" id="PS00668">
    <property type="entry name" value="COMPLEX1_ND1_2"/>
    <property type="match status" value="1"/>
</dbReference>
<feature type="transmembrane region" description="Helical" evidence="5">
    <location>
        <begin position="93"/>
        <end position="114"/>
    </location>
</feature>
<dbReference type="NCBIfam" id="NF004741">
    <property type="entry name" value="PRK06076.1-2"/>
    <property type="match status" value="1"/>
</dbReference>
<evidence type="ECO:0000256" key="1">
    <source>
        <dbReference type="ARBA" id="ARBA00004141"/>
    </source>
</evidence>
<evidence type="ECO:0000256" key="3">
    <source>
        <dbReference type="ARBA" id="ARBA00022989"/>
    </source>
</evidence>
<keyword evidence="5" id="KW-0830">Ubiquinone</keyword>
<dbReference type="HAMAP" id="MF_01350">
    <property type="entry name" value="NDH1_NuoH"/>
    <property type="match status" value="1"/>
</dbReference>
<comment type="caution">
    <text evidence="8">The sequence shown here is derived from an EMBL/GenBank/DDBJ whole genome shotgun (WGS) entry which is preliminary data.</text>
</comment>
<keyword evidence="3 5" id="KW-1133">Transmembrane helix</keyword>
<keyword evidence="5" id="KW-1278">Translocase</keyword>
<evidence type="ECO:0000256" key="5">
    <source>
        <dbReference type="HAMAP-Rule" id="MF_01350"/>
    </source>
</evidence>
<evidence type="ECO:0000313" key="8">
    <source>
        <dbReference type="EMBL" id="MBP2180294.1"/>
    </source>
</evidence>
<proteinExistence type="inferred from homology"/>
<feature type="transmembrane region" description="Helical" evidence="5">
    <location>
        <begin position="176"/>
        <end position="195"/>
    </location>
</feature>
<keyword evidence="5" id="KW-1003">Cell membrane</keyword>
<comment type="similarity">
    <text evidence="5 6">Belongs to the complex I subunit 1 family.</text>
</comment>